<gene>
    <name evidence="3" type="ORF">G0Q07_16935</name>
</gene>
<sequence length="120" mass="13641">MMPEVLVTIVVFFASYHIIKLVSTHLLKRKLIKAEQFDRVGILEEPKSENDESNRYPSLKWGLVALMTGIGFIIIEVMGLFNREMVKGYDAVLPMGILLVCISLGFLIYFFIMNGKAVKK</sequence>
<keyword evidence="1" id="KW-0472">Membrane</keyword>
<keyword evidence="1" id="KW-0812">Transmembrane</keyword>
<reference evidence="3 4" key="1">
    <citation type="submission" date="2020-02" db="EMBL/GenBank/DDBJ databases">
        <title>Genome sequencing for Draconibacterium sp. strain M1.</title>
        <authorList>
            <person name="Park S.-J."/>
        </authorList>
    </citation>
    <scope>NUCLEOTIDE SEQUENCE [LARGE SCALE GENOMIC DNA]</scope>
    <source>
        <strain evidence="3 4">M1</strain>
    </source>
</reference>
<dbReference type="EMBL" id="CP048409">
    <property type="protein sequence ID" value="QIA09289.1"/>
    <property type="molecule type" value="Genomic_DNA"/>
</dbReference>
<dbReference type="RefSeq" id="WP_163348261.1">
    <property type="nucleotide sequence ID" value="NZ_CP048409.1"/>
</dbReference>
<evidence type="ECO:0000313" key="3">
    <source>
        <dbReference type="EMBL" id="QIA09289.1"/>
    </source>
</evidence>
<feature type="transmembrane region" description="Helical" evidence="1">
    <location>
        <begin position="6"/>
        <end position="27"/>
    </location>
</feature>
<dbReference type="AlphaFoldDB" id="A0A6C0RGQ9"/>
<evidence type="ECO:0000313" key="4">
    <source>
        <dbReference type="Proteomes" id="UP000474630"/>
    </source>
</evidence>
<keyword evidence="1" id="KW-1133">Transmembrane helix</keyword>
<feature type="domain" description="DUF6249" evidence="2">
    <location>
        <begin position="6"/>
        <end position="112"/>
    </location>
</feature>
<evidence type="ECO:0000259" key="2">
    <source>
        <dbReference type="Pfam" id="PF19762"/>
    </source>
</evidence>
<name>A0A6C0RGQ9_9BACT</name>
<dbReference type="KEGG" id="drc:G0Q07_16935"/>
<feature type="transmembrane region" description="Helical" evidence="1">
    <location>
        <begin position="61"/>
        <end position="81"/>
    </location>
</feature>
<dbReference type="Proteomes" id="UP000474630">
    <property type="component" value="Chromosome"/>
</dbReference>
<dbReference type="InterPro" id="IPR046216">
    <property type="entry name" value="DUF6249"/>
</dbReference>
<organism evidence="3 4">
    <name type="scientific">Draconibacterium halophilum</name>
    <dbReference type="NCBI Taxonomy" id="2706887"/>
    <lineage>
        <taxon>Bacteria</taxon>
        <taxon>Pseudomonadati</taxon>
        <taxon>Bacteroidota</taxon>
        <taxon>Bacteroidia</taxon>
        <taxon>Marinilabiliales</taxon>
        <taxon>Prolixibacteraceae</taxon>
        <taxon>Draconibacterium</taxon>
    </lineage>
</organism>
<evidence type="ECO:0000256" key="1">
    <source>
        <dbReference type="SAM" id="Phobius"/>
    </source>
</evidence>
<dbReference type="Pfam" id="PF19762">
    <property type="entry name" value="DUF6249"/>
    <property type="match status" value="1"/>
</dbReference>
<feature type="transmembrane region" description="Helical" evidence="1">
    <location>
        <begin position="93"/>
        <end position="112"/>
    </location>
</feature>
<protein>
    <recommendedName>
        <fullName evidence="2">DUF6249 domain-containing protein</fullName>
    </recommendedName>
</protein>
<accession>A0A6C0RGQ9</accession>
<proteinExistence type="predicted"/>
<keyword evidence="4" id="KW-1185">Reference proteome</keyword>